<evidence type="ECO:0000256" key="2">
    <source>
        <dbReference type="ARBA" id="ARBA00022552"/>
    </source>
</evidence>
<comment type="function">
    <text evidence="6">Catalyzes the 2'-O-methylation of the ribose of cytidine 1402 (C1402) in 16S rRNA.</text>
</comment>
<dbReference type="InterPro" id="IPR008189">
    <property type="entry name" value="rRNA_ssu_MeTfrase_I"/>
</dbReference>
<feature type="domain" description="RsmI HTH" evidence="8">
    <location>
        <begin position="235"/>
        <end position="276"/>
    </location>
</feature>
<keyword evidence="2 6" id="KW-0698">rRNA processing</keyword>
<evidence type="ECO:0000256" key="5">
    <source>
        <dbReference type="ARBA" id="ARBA00022691"/>
    </source>
</evidence>
<dbReference type="OrthoDB" id="9809084at2"/>
<evidence type="ECO:0000256" key="4">
    <source>
        <dbReference type="ARBA" id="ARBA00022679"/>
    </source>
</evidence>
<keyword evidence="4 6" id="KW-0808">Transferase</keyword>
<dbReference type="EC" id="2.1.1.198" evidence="6"/>
<dbReference type="Pfam" id="PF23016">
    <property type="entry name" value="RsmI_C"/>
    <property type="match status" value="1"/>
</dbReference>
<dbReference type="RefSeq" id="WP_108602354.1">
    <property type="nucleotide sequence ID" value="NZ_CP026604.1"/>
</dbReference>
<dbReference type="SUPFAM" id="SSF53790">
    <property type="entry name" value="Tetrapyrrole methylase"/>
    <property type="match status" value="1"/>
</dbReference>
<dbReference type="PROSITE" id="PS01296">
    <property type="entry name" value="RSMI"/>
    <property type="match status" value="1"/>
</dbReference>
<dbReference type="PANTHER" id="PTHR46111:SF1">
    <property type="entry name" value="RIBOSOMAL RNA SMALL SUBUNIT METHYLTRANSFERASE I"/>
    <property type="match status" value="1"/>
</dbReference>
<comment type="similarity">
    <text evidence="6">Belongs to the methyltransferase superfamily. RsmI family.</text>
</comment>
<keyword evidence="1 6" id="KW-0963">Cytoplasm</keyword>
<evidence type="ECO:0000259" key="7">
    <source>
        <dbReference type="Pfam" id="PF00590"/>
    </source>
</evidence>
<keyword evidence="5 6" id="KW-0949">S-adenosyl-L-methionine</keyword>
<name>A0A2S0VQ11_9ALTE</name>
<accession>A0A2S0VQ11</accession>
<keyword evidence="3 6" id="KW-0489">Methyltransferase</keyword>
<dbReference type="GO" id="GO:0070677">
    <property type="term" value="F:rRNA (cytosine-2'-O-)-methyltransferase activity"/>
    <property type="evidence" value="ECO:0007669"/>
    <property type="project" value="UniProtKB-UniRule"/>
</dbReference>
<comment type="catalytic activity">
    <reaction evidence="6">
        <text>cytidine(1402) in 16S rRNA + S-adenosyl-L-methionine = 2'-O-methylcytidine(1402) in 16S rRNA + S-adenosyl-L-homocysteine + H(+)</text>
        <dbReference type="Rhea" id="RHEA:42924"/>
        <dbReference type="Rhea" id="RHEA-COMP:10285"/>
        <dbReference type="Rhea" id="RHEA-COMP:10286"/>
        <dbReference type="ChEBI" id="CHEBI:15378"/>
        <dbReference type="ChEBI" id="CHEBI:57856"/>
        <dbReference type="ChEBI" id="CHEBI:59789"/>
        <dbReference type="ChEBI" id="CHEBI:74495"/>
        <dbReference type="ChEBI" id="CHEBI:82748"/>
        <dbReference type="EC" id="2.1.1.198"/>
    </reaction>
</comment>
<reference evidence="9 10" key="1">
    <citation type="submission" date="2018-01" db="EMBL/GenBank/DDBJ databases">
        <title>Genome sequence of a Cantenovulum-like bacteria.</title>
        <authorList>
            <person name="Tan W.R."/>
            <person name="Lau N.-S."/>
            <person name="Go F."/>
            <person name="Amirul A.-A.A."/>
        </authorList>
    </citation>
    <scope>NUCLEOTIDE SEQUENCE [LARGE SCALE GENOMIC DNA]</scope>
    <source>
        <strain evidence="9 10">CCB-QB4</strain>
    </source>
</reference>
<evidence type="ECO:0000256" key="6">
    <source>
        <dbReference type="HAMAP-Rule" id="MF_01877"/>
    </source>
</evidence>
<dbReference type="GO" id="GO:0005737">
    <property type="term" value="C:cytoplasm"/>
    <property type="evidence" value="ECO:0007669"/>
    <property type="project" value="UniProtKB-SubCell"/>
</dbReference>
<dbReference type="InterPro" id="IPR053910">
    <property type="entry name" value="RsmI_HTH"/>
</dbReference>
<keyword evidence="10" id="KW-1185">Reference proteome</keyword>
<comment type="subcellular location">
    <subcellularLocation>
        <location evidence="6">Cytoplasm</location>
    </subcellularLocation>
</comment>
<dbReference type="InterPro" id="IPR018063">
    <property type="entry name" value="SAM_MeTrfase_RsmI_CS"/>
</dbReference>
<evidence type="ECO:0000256" key="3">
    <source>
        <dbReference type="ARBA" id="ARBA00022603"/>
    </source>
</evidence>
<evidence type="ECO:0000259" key="8">
    <source>
        <dbReference type="Pfam" id="PF23016"/>
    </source>
</evidence>
<protein>
    <recommendedName>
        <fullName evidence="6">Ribosomal RNA small subunit methyltransferase I</fullName>
        <ecNumber evidence="6">2.1.1.198</ecNumber>
    </recommendedName>
    <alternativeName>
        <fullName evidence="6">16S rRNA 2'-O-ribose C1402 methyltransferase</fullName>
    </alternativeName>
    <alternativeName>
        <fullName evidence="6">rRNA (cytidine-2'-O-)-methyltransferase RsmI</fullName>
    </alternativeName>
</protein>
<dbReference type="EMBL" id="CP026604">
    <property type="protein sequence ID" value="AWB66283.1"/>
    <property type="molecule type" value="Genomic_DNA"/>
</dbReference>
<evidence type="ECO:0000313" key="10">
    <source>
        <dbReference type="Proteomes" id="UP000244441"/>
    </source>
</evidence>
<dbReference type="PANTHER" id="PTHR46111">
    <property type="entry name" value="RIBOSOMAL RNA SMALL SUBUNIT METHYLTRANSFERASE I"/>
    <property type="match status" value="1"/>
</dbReference>
<dbReference type="HAMAP" id="MF_01877">
    <property type="entry name" value="16SrRNA_methyltr_I"/>
    <property type="match status" value="1"/>
</dbReference>
<dbReference type="FunFam" id="3.30.950.10:FF:000002">
    <property type="entry name" value="Ribosomal RNA small subunit methyltransferase I"/>
    <property type="match status" value="1"/>
</dbReference>
<evidence type="ECO:0000256" key="1">
    <source>
        <dbReference type="ARBA" id="ARBA00022490"/>
    </source>
</evidence>
<dbReference type="PIRSF" id="PIRSF005917">
    <property type="entry name" value="MTase_YraL"/>
    <property type="match status" value="1"/>
</dbReference>
<dbReference type="KEGG" id="cate:C2869_07490"/>
<sequence length="277" mass="30310">MADIGTLYVVATPIGNLGDITARAIQTLSDVDYVAAEDTRVAKKLFSQFEIKTPLIAYHDHNETEQSDKLIYRLKQGENLALISDAGTPLINDPGYVIVKACREHNIKVVPIPGASAVVTALCAAGVATDQFYYGGFLPAKSKARCDVLATLVERDYCSVYYESTHRILASLDDMQKVLGDERHIVIARELTKTFETIKAGAVSDVIAWIKADHNQQKGEFVVIVEGVKQAAQMDDKAKNLLKTLQQHLPPKTAAGIVADTFGLKKKDVYQYGLGLE</sequence>
<dbReference type="InterPro" id="IPR000878">
    <property type="entry name" value="4pyrrol_Mease"/>
</dbReference>
<dbReference type="Gene3D" id="3.40.1010.10">
    <property type="entry name" value="Cobalt-precorrin-4 Transmethylase, Domain 1"/>
    <property type="match status" value="1"/>
</dbReference>
<dbReference type="InterPro" id="IPR014777">
    <property type="entry name" value="4pyrrole_Mease_sub1"/>
</dbReference>
<dbReference type="InterPro" id="IPR014776">
    <property type="entry name" value="4pyrrole_Mease_sub2"/>
</dbReference>
<feature type="domain" description="Tetrapyrrole methylase" evidence="7">
    <location>
        <begin position="6"/>
        <end position="205"/>
    </location>
</feature>
<dbReference type="CDD" id="cd11648">
    <property type="entry name" value="RsmI"/>
    <property type="match status" value="1"/>
</dbReference>
<dbReference type="Pfam" id="PF00590">
    <property type="entry name" value="TP_methylase"/>
    <property type="match status" value="1"/>
</dbReference>
<dbReference type="FunFam" id="3.40.1010.10:FF:000002">
    <property type="entry name" value="Ribosomal RNA small subunit methyltransferase I"/>
    <property type="match status" value="1"/>
</dbReference>
<proteinExistence type="inferred from homology"/>
<dbReference type="InterPro" id="IPR035996">
    <property type="entry name" value="4pyrrol_Methylase_sf"/>
</dbReference>
<dbReference type="Gene3D" id="3.30.950.10">
    <property type="entry name" value="Methyltransferase, Cobalt-precorrin-4 Transmethylase, Domain 2"/>
    <property type="match status" value="1"/>
</dbReference>
<dbReference type="NCBIfam" id="TIGR00096">
    <property type="entry name" value="16S rRNA (cytidine(1402)-2'-O)-methyltransferase"/>
    <property type="match status" value="1"/>
</dbReference>
<gene>
    <name evidence="6 9" type="primary">rsmI</name>
    <name evidence="9" type="ORF">C2869_07490</name>
</gene>
<dbReference type="Proteomes" id="UP000244441">
    <property type="component" value="Chromosome"/>
</dbReference>
<evidence type="ECO:0000313" key="9">
    <source>
        <dbReference type="EMBL" id="AWB66283.1"/>
    </source>
</evidence>
<organism evidence="9 10">
    <name type="scientific">Saccharobesus litoralis</name>
    <dbReference type="NCBI Taxonomy" id="2172099"/>
    <lineage>
        <taxon>Bacteria</taxon>
        <taxon>Pseudomonadati</taxon>
        <taxon>Pseudomonadota</taxon>
        <taxon>Gammaproteobacteria</taxon>
        <taxon>Alteromonadales</taxon>
        <taxon>Alteromonadaceae</taxon>
        <taxon>Saccharobesus</taxon>
    </lineage>
</organism>
<dbReference type="AlphaFoldDB" id="A0A2S0VQ11"/>